<name>A0A2P2J3M4_RHIMU</name>
<organism evidence="1">
    <name type="scientific">Rhizophora mucronata</name>
    <name type="common">Asiatic mangrove</name>
    <dbReference type="NCBI Taxonomy" id="61149"/>
    <lineage>
        <taxon>Eukaryota</taxon>
        <taxon>Viridiplantae</taxon>
        <taxon>Streptophyta</taxon>
        <taxon>Embryophyta</taxon>
        <taxon>Tracheophyta</taxon>
        <taxon>Spermatophyta</taxon>
        <taxon>Magnoliopsida</taxon>
        <taxon>eudicotyledons</taxon>
        <taxon>Gunneridae</taxon>
        <taxon>Pentapetalae</taxon>
        <taxon>rosids</taxon>
        <taxon>fabids</taxon>
        <taxon>Malpighiales</taxon>
        <taxon>Rhizophoraceae</taxon>
        <taxon>Rhizophora</taxon>
    </lineage>
</organism>
<dbReference type="AlphaFoldDB" id="A0A2P2J3M4"/>
<sequence length="33" mass="3319">MPRSLGSPLSPFSAANILSLSLTPSVSVSVCPC</sequence>
<dbReference type="EMBL" id="GGEC01007579">
    <property type="protein sequence ID" value="MBW88062.1"/>
    <property type="molecule type" value="Transcribed_RNA"/>
</dbReference>
<reference evidence="1" key="1">
    <citation type="submission" date="2018-02" db="EMBL/GenBank/DDBJ databases">
        <title>Rhizophora mucronata_Transcriptome.</title>
        <authorList>
            <person name="Meera S.P."/>
            <person name="Sreeshan A."/>
            <person name="Augustine A."/>
        </authorList>
    </citation>
    <scope>NUCLEOTIDE SEQUENCE</scope>
    <source>
        <tissue evidence="1">Leaf</tissue>
    </source>
</reference>
<accession>A0A2P2J3M4</accession>
<proteinExistence type="predicted"/>
<evidence type="ECO:0000313" key="1">
    <source>
        <dbReference type="EMBL" id="MBW88062.1"/>
    </source>
</evidence>
<protein>
    <submittedName>
        <fullName evidence="1">Uncharacterized protein</fullName>
    </submittedName>
</protein>